<feature type="transmembrane region" description="Helical" evidence="6">
    <location>
        <begin position="205"/>
        <end position="225"/>
    </location>
</feature>
<evidence type="ECO:0008006" key="9">
    <source>
        <dbReference type="Google" id="ProtNLM"/>
    </source>
</evidence>
<name>A0ABR1I807_9HYPO</name>
<feature type="transmembrane region" description="Helical" evidence="6">
    <location>
        <begin position="345"/>
        <end position="366"/>
    </location>
</feature>
<feature type="transmembrane region" description="Helical" evidence="6">
    <location>
        <begin position="104"/>
        <end position="131"/>
    </location>
</feature>
<evidence type="ECO:0000256" key="5">
    <source>
        <dbReference type="ARBA" id="ARBA00023136"/>
    </source>
</evidence>
<evidence type="ECO:0000256" key="3">
    <source>
        <dbReference type="ARBA" id="ARBA00022692"/>
    </source>
</evidence>
<keyword evidence="5 6" id="KW-0472">Membrane</keyword>
<feature type="transmembrane region" description="Helical" evidence="6">
    <location>
        <begin position="251"/>
        <end position="276"/>
    </location>
</feature>
<feature type="transmembrane region" description="Helical" evidence="6">
    <location>
        <begin position="171"/>
        <end position="193"/>
    </location>
</feature>
<dbReference type="Pfam" id="PF00209">
    <property type="entry name" value="SNF"/>
    <property type="match status" value="2"/>
</dbReference>
<dbReference type="InterPro" id="IPR037272">
    <property type="entry name" value="SNS_sf"/>
</dbReference>
<feature type="transmembrane region" description="Helical" evidence="6">
    <location>
        <begin position="479"/>
        <end position="496"/>
    </location>
</feature>
<feature type="transmembrane region" description="Helical" evidence="6">
    <location>
        <begin position="387"/>
        <end position="409"/>
    </location>
</feature>
<keyword evidence="2" id="KW-0813">Transport</keyword>
<feature type="transmembrane region" description="Helical" evidence="6">
    <location>
        <begin position="288"/>
        <end position="314"/>
    </location>
</feature>
<dbReference type="PANTHER" id="PTHR11616:SF240">
    <property type="entry name" value="BLOATED TUBULES, ISOFORM B-RELATED"/>
    <property type="match status" value="1"/>
</dbReference>
<dbReference type="PROSITE" id="PS50267">
    <property type="entry name" value="NA_NEUROTRAN_SYMP_3"/>
    <property type="match status" value="1"/>
</dbReference>
<evidence type="ECO:0000256" key="2">
    <source>
        <dbReference type="ARBA" id="ARBA00022448"/>
    </source>
</evidence>
<gene>
    <name evidence="7" type="ORF">QQZ08_004369</name>
</gene>
<feature type="transmembrane region" description="Helical" evidence="6">
    <location>
        <begin position="62"/>
        <end position="83"/>
    </location>
</feature>
<proteinExistence type="predicted"/>
<feature type="transmembrane region" description="Helical" evidence="6">
    <location>
        <begin position="452"/>
        <end position="473"/>
    </location>
</feature>
<comment type="subcellular location">
    <subcellularLocation>
        <location evidence="1">Membrane</location>
        <topology evidence="1">Multi-pass membrane protein</topology>
    </subcellularLocation>
</comment>
<dbReference type="Proteomes" id="UP001498421">
    <property type="component" value="Unassembled WGS sequence"/>
</dbReference>
<keyword evidence="3 6" id="KW-0812">Transmembrane</keyword>
<accession>A0ABR1I807</accession>
<dbReference type="EMBL" id="JAZAVK010000032">
    <property type="protein sequence ID" value="KAK7429154.1"/>
    <property type="molecule type" value="Genomic_DNA"/>
</dbReference>
<evidence type="ECO:0000256" key="6">
    <source>
        <dbReference type="SAM" id="Phobius"/>
    </source>
</evidence>
<dbReference type="InterPro" id="IPR000175">
    <property type="entry name" value="Na/ntran_symport"/>
</dbReference>
<organism evidence="7 8">
    <name type="scientific">Neonectria magnoliae</name>
    <dbReference type="NCBI Taxonomy" id="2732573"/>
    <lineage>
        <taxon>Eukaryota</taxon>
        <taxon>Fungi</taxon>
        <taxon>Dikarya</taxon>
        <taxon>Ascomycota</taxon>
        <taxon>Pezizomycotina</taxon>
        <taxon>Sordariomycetes</taxon>
        <taxon>Hypocreomycetidae</taxon>
        <taxon>Hypocreales</taxon>
        <taxon>Nectriaceae</taxon>
        <taxon>Neonectria</taxon>
    </lineage>
</organism>
<sequence length="654" mass="71841">MRVTFKQVVDWIAPDADKEEDGRDKWPSRTSFILAAMGGAIGLGNLLRYPSVVFANNGLQWFIPYFIALFFLGIPTLILEICIGQAYRGSVVVAFNGINKRAKGVGLAVVMTGYIVATYYVPILSWIMHYFRVSFTSPLPWTGRGREFYMDDVIANPDPIMPETSSGYIEYPATGIVGETVGWCAFMWFLIWLCMFKGVGSTGRVVYFTMGLPVIMLIVILGRSLSLENATRGVKHYFAEWNGSQLGSGGIWQAACGQIFFSIGVGFGYFTSYASYNTKYANAVQDAIIIACCNSAYEVIGGFAVFGVIGFLGYTPGDPTISLSTFTVGFLTYPLALAEMPGSNVFSVLFFLTLAILGLSSAFALVESMVTLICDCRMTRGASRVTICTGVIVVSFLLSLIYCTEFGFYLLDAVDTWTNNLVLLFAVWTECVCSTTLYRYKDVWGQVGVVGHIVYSLGYVLAMVLGVAVGQAVGPEAGAGTGFGVFIVATAVAILLSKTPDTGAPRFWGKNHWLTKAWWLAFYSGNQLRRDLNVIIATGKNWRIPVVWPIVLRYVSAPILAIVVSFAYPAFSAKSQDPLHIFAFTVAHCVMAIIGLGFIVPRWFDVFVPADKLQLSETFYAPQVTLAPLAVHEGQEVEEQRVMEEHEAEPDREK</sequence>
<evidence type="ECO:0000313" key="7">
    <source>
        <dbReference type="EMBL" id="KAK7429154.1"/>
    </source>
</evidence>
<dbReference type="PRINTS" id="PR00176">
    <property type="entry name" value="NANEUSMPORT"/>
</dbReference>
<evidence type="ECO:0000256" key="4">
    <source>
        <dbReference type="ARBA" id="ARBA00022989"/>
    </source>
</evidence>
<dbReference type="CDD" id="cd11554">
    <property type="entry name" value="SLC6sbd_u2"/>
    <property type="match status" value="1"/>
</dbReference>
<evidence type="ECO:0000256" key="1">
    <source>
        <dbReference type="ARBA" id="ARBA00004141"/>
    </source>
</evidence>
<dbReference type="SUPFAM" id="SSF161070">
    <property type="entry name" value="SNF-like"/>
    <property type="match status" value="1"/>
</dbReference>
<reference evidence="7 8" key="1">
    <citation type="journal article" date="2025" name="Microbiol. Resour. Announc.">
        <title>Draft genome sequences for Neonectria magnoliae and Neonectria punicea, canker pathogens of Liriodendron tulipifera and Acer saccharum in West Virginia.</title>
        <authorList>
            <person name="Petronek H.M."/>
            <person name="Kasson M.T."/>
            <person name="Metheny A.M."/>
            <person name="Stauder C.M."/>
            <person name="Lovett B."/>
            <person name="Lynch S.C."/>
            <person name="Garnas J.R."/>
            <person name="Kasson L.R."/>
            <person name="Stajich J.E."/>
        </authorList>
    </citation>
    <scope>NUCLEOTIDE SEQUENCE [LARGE SCALE GENOMIC DNA]</scope>
    <source>
        <strain evidence="7 8">NRRL 64651</strain>
    </source>
</reference>
<protein>
    <recommendedName>
        <fullName evidence="9">Creatine transporter</fullName>
    </recommendedName>
</protein>
<feature type="transmembrane region" description="Helical" evidence="6">
    <location>
        <begin position="421"/>
        <end position="440"/>
    </location>
</feature>
<feature type="transmembrane region" description="Helical" evidence="6">
    <location>
        <begin position="32"/>
        <end position="50"/>
    </location>
</feature>
<feature type="transmembrane region" description="Helical" evidence="6">
    <location>
        <begin position="550"/>
        <end position="569"/>
    </location>
</feature>
<keyword evidence="4 6" id="KW-1133">Transmembrane helix</keyword>
<dbReference type="PANTHER" id="PTHR11616">
    <property type="entry name" value="SODIUM/CHLORIDE DEPENDENT TRANSPORTER"/>
    <property type="match status" value="1"/>
</dbReference>
<keyword evidence="8" id="KW-1185">Reference proteome</keyword>
<evidence type="ECO:0000313" key="8">
    <source>
        <dbReference type="Proteomes" id="UP001498421"/>
    </source>
</evidence>
<comment type="caution">
    <text evidence="7">The sequence shown here is derived from an EMBL/GenBank/DDBJ whole genome shotgun (WGS) entry which is preliminary data.</text>
</comment>
<feature type="transmembrane region" description="Helical" evidence="6">
    <location>
        <begin position="581"/>
        <end position="604"/>
    </location>
</feature>